<dbReference type="AlphaFoldDB" id="A0AAQ4D459"/>
<dbReference type="GO" id="GO:0004867">
    <property type="term" value="F:serine-type endopeptidase inhibitor activity"/>
    <property type="evidence" value="ECO:0007669"/>
    <property type="project" value="UniProtKB-KW"/>
</dbReference>
<dbReference type="InterPro" id="IPR050098">
    <property type="entry name" value="TFPI/VKTCI-like"/>
</dbReference>
<keyword evidence="2" id="KW-0722">Serine protease inhibitor</keyword>
<keyword evidence="3" id="KW-1015">Disulfide bond</keyword>
<dbReference type="CDD" id="cd00109">
    <property type="entry name" value="Kunitz-type"/>
    <property type="match status" value="1"/>
</dbReference>
<dbReference type="PROSITE" id="PS00280">
    <property type="entry name" value="BPTI_KUNITZ_1"/>
    <property type="match status" value="1"/>
</dbReference>
<evidence type="ECO:0000313" key="5">
    <source>
        <dbReference type="EMBL" id="KAK8757249.1"/>
    </source>
</evidence>
<gene>
    <name evidence="5" type="ORF">V5799_000049</name>
</gene>
<protein>
    <recommendedName>
        <fullName evidence="4">BPTI/Kunitz inhibitor domain-containing protein</fullName>
    </recommendedName>
</protein>
<dbReference type="EMBL" id="JARKHS020035426">
    <property type="protein sequence ID" value="KAK8757249.1"/>
    <property type="molecule type" value="Genomic_DNA"/>
</dbReference>
<organism evidence="5 6">
    <name type="scientific">Amblyomma americanum</name>
    <name type="common">Lone star tick</name>
    <dbReference type="NCBI Taxonomy" id="6943"/>
    <lineage>
        <taxon>Eukaryota</taxon>
        <taxon>Metazoa</taxon>
        <taxon>Ecdysozoa</taxon>
        <taxon>Arthropoda</taxon>
        <taxon>Chelicerata</taxon>
        <taxon>Arachnida</taxon>
        <taxon>Acari</taxon>
        <taxon>Parasitiformes</taxon>
        <taxon>Ixodida</taxon>
        <taxon>Ixodoidea</taxon>
        <taxon>Ixodidae</taxon>
        <taxon>Amblyomminae</taxon>
        <taxon>Amblyomma</taxon>
    </lineage>
</organism>
<evidence type="ECO:0000256" key="1">
    <source>
        <dbReference type="ARBA" id="ARBA00022690"/>
    </source>
</evidence>
<accession>A0AAQ4D459</accession>
<dbReference type="InterPro" id="IPR020901">
    <property type="entry name" value="Prtase_inh_Kunz-CS"/>
</dbReference>
<proteinExistence type="predicted"/>
<name>A0AAQ4D459_AMBAM</name>
<reference evidence="5 6" key="1">
    <citation type="journal article" date="2023" name="Arcadia Sci">
        <title>De novo assembly of a long-read Amblyomma americanum tick genome.</title>
        <authorList>
            <person name="Chou S."/>
            <person name="Poskanzer K.E."/>
            <person name="Rollins M."/>
            <person name="Thuy-Boun P.S."/>
        </authorList>
    </citation>
    <scope>NUCLEOTIDE SEQUENCE [LARGE SCALE GENOMIC DNA]</scope>
    <source>
        <strain evidence="5">F_SG_1</strain>
        <tissue evidence="5">Salivary glands</tissue>
    </source>
</reference>
<dbReference type="PROSITE" id="PS50279">
    <property type="entry name" value="BPTI_KUNITZ_2"/>
    <property type="match status" value="1"/>
</dbReference>
<dbReference type="Gene3D" id="4.10.410.10">
    <property type="entry name" value="Pancreatic trypsin inhibitor Kunitz domain"/>
    <property type="match status" value="2"/>
</dbReference>
<keyword evidence="6" id="KW-1185">Reference proteome</keyword>
<dbReference type="Pfam" id="PF00014">
    <property type="entry name" value="Kunitz_BPTI"/>
    <property type="match status" value="2"/>
</dbReference>
<dbReference type="Proteomes" id="UP001321473">
    <property type="component" value="Unassembled WGS sequence"/>
</dbReference>
<feature type="non-terminal residue" evidence="5">
    <location>
        <position position="1"/>
    </location>
</feature>
<dbReference type="PANTHER" id="PTHR10083:SF374">
    <property type="entry name" value="BPTI_KUNITZ INHIBITOR DOMAIN-CONTAINING PROTEIN"/>
    <property type="match status" value="1"/>
</dbReference>
<dbReference type="GO" id="GO:0005615">
    <property type="term" value="C:extracellular space"/>
    <property type="evidence" value="ECO:0007669"/>
    <property type="project" value="TreeGrafter"/>
</dbReference>
<evidence type="ECO:0000256" key="3">
    <source>
        <dbReference type="ARBA" id="ARBA00023157"/>
    </source>
</evidence>
<dbReference type="SUPFAM" id="SSF57362">
    <property type="entry name" value="BPTI-like"/>
    <property type="match status" value="2"/>
</dbReference>
<evidence type="ECO:0000256" key="2">
    <source>
        <dbReference type="ARBA" id="ARBA00022900"/>
    </source>
</evidence>
<dbReference type="SMART" id="SM00131">
    <property type="entry name" value="KU"/>
    <property type="match status" value="2"/>
</dbReference>
<keyword evidence="1" id="KW-0646">Protease inhibitor</keyword>
<comment type="caution">
    <text evidence="5">The sequence shown here is derived from an EMBL/GenBank/DDBJ whole genome shotgun (WGS) entry which is preliminary data.</text>
</comment>
<dbReference type="InterPro" id="IPR002223">
    <property type="entry name" value="Kunitz_BPTI"/>
</dbReference>
<evidence type="ECO:0000313" key="6">
    <source>
        <dbReference type="Proteomes" id="UP001321473"/>
    </source>
</evidence>
<dbReference type="PANTHER" id="PTHR10083">
    <property type="entry name" value="KUNITZ-TYPE PROTEASE INHIBITOR-RELATED"/>
    <property type="match status" value="1"/>
</dbReference>
<dbReference type="InterPro" id="IPR036880">
    <property type="entry name" value="Kunitz_BPTI_sf"/>
</dbReference>
<feature type="domain" description="BPTI/Kunitz inhibitor" evidence="4">
    <location>
        <begin position="63"/>
        <end position="116"/>
    </location>
</feature>
<sequence length="133" mass="14807">EVCTAPRAATGCVAGSEVNVFYYEPHSKNCLPDLSCGYTGNNFPTAAECIKTCGGQIGQPDYCRHPPNQGYTCDREMGSYRYFYDVSARQCLWFPYFGCGGGLNNFLTYEQCRKHCMQALLGGRNVLNRNGRL</sequence>
<evidence type="ECO:0000259" key="4">
    <source>
        <dbReference type="PROSITE" id="PS50279"/>
    </source>
</evidence>